<dbReference type="GO" id="GO:0000981">
    <property type="term" value="F:DNA-binding transcription factor activity, RNA polymerase II-specific"/>
    <property type="evidence" value="ECO:0007669"/>
    <property type="project" value="TreeGrafter"/>
</dbReference>
<name>A0A150FYT7_GONPE</name>
<sequence>MMSTRAGQVYDEDARVWASGVDGLSSAESNPAGRTDQQDDDSESFDMDEDEPSLDTGDDEPSARLYGAAGRTTASGGARRRPWTQSQHDRLVKAVEAQQRALLAAGEMPDGSDGDGRINWTLVAESVPGRTGKQCRERWHNACSRPNAVRGQWAEEEDRVIARGHAMWGAAWTRISRNLERRTENQVKNRWSTIARAARKQPPRLPSISVAAPPPPAAATTTTIGSQATTAIETDNRSYSAVTKEPDSGGAATANPSVSGQQAPAPAAPEGVIAFDPTLPLGAFLPPSASASPSSPIAAAAEVRCTTTAPASDSRAPDGEIVRVGSVGSLLSPAGPGPYLTDWHGSQTPLAGASSGSPFTSGGRKRSLGASRLGLLGSSNPDQPFSATAEAGGSHAQAAPGHILDEQLCAGVDGSPMKRVRSEPTALARTDSGFAAHSGGGGGGKGAAGKRLIEAAAEALSRSASDSVTLPSALVRMLLELAKQHESLLQLTRTASHAAAEAGAAATAVAATAGGYLPQSPLPLSLLQAQLHPAPYELPWPHPDHTQSLVKGAVNQQPQPQPQPQPQQPGAEYFEALRQARQRQLMMERAGDLKLALPAGSADNAALQSAGGEGLLGEGVCGHTEHQDPRVRDLMDEVDTCNDDNDWLANLRIHSFGGMVAQCLRNASDAGASGAGAAGPLVTPPPPPQQQRQQQQQTVGAAPPPAAAGAAGGPVHTALVSCPTPSEALIQSFLLDI</sequence>
<evidence type="ECO:0000259" key="2">
    <source>
        <dbReference type="PROSITE" id="PS50090"/>
    </source>
</evidence>
<dbReference type="GO" id="GO:0000978">
    <property type="term" value="F:RNA polymerase II cis-regulatory region sequence-specific DNA binding"/>
    <property type="evidence" value="ECO:0007669"/>
    <property type="project" value="TreeGrafter"/>
</dbReference>
<evidence type="ECO:0000256" key="1">
    <source>
        <dbReference type="SAM" id="MobiDB-lite"/>
    </source>
</evidence>
<proteinExistence type="predicted"/>
<feature type="domain" description="HTH myb-type" evidence="3">
    <location>
        <begin position="119"/>
        <end position="141"/>
    </location>
</feature>
<dbReference type="SMART" id="SM00717">
    <property type="entry name" value="SANT"/>
    <property type="match status" value="2"/>
</dbReference>
<feature type="compositionally biased region" description="Low complexity" evidence="1">
    <location>
        <begin position="368"/>
        <end position="379"/>
    </location>
</feature>
<gene>
    <name evidence="4" type="ORF">GPECTOR_120g415</name>
</gene>
<dbReference type="CDD" id="cd00167">
    <property type="entry name" value="SANT"/>
    <property type="match status" value="2"/>
</dbReference>
<dbReference type="OrthoDB" id="2143914at2759"/>
<evidence type="ECO:0000313" key="5">
    <source>
        <dbReference type="Proteomes" id="UP000075714"/>
    </source>
</evidence>
<dbReference type="Proteomes" id="UP000075714">
    <property type="component" value="Unassembled WGS sequence"/>
</dbReference>
<feature type="compositionally biased region" description="Polar residues" evidence="1">
    <location>
        <begin position="344"/>
        <end position="360"/>
    </location>
</feature>
<organism evidence="4 5">
    <name type="scientific">Gonium pectorale</name>
    <name type="common">Green alga</name>
    <dbReference type="NCBI Taxonomy" id="33097"/>
    <lineage>
        <taxon>Eukaryota</taxon>
        <taxon>Viridiplantae</taxon>
        <taxon>Chlorophyta</taxon>
        <taxon>core chlorophytes</taxon>
        <taxon>Chlorophyceae</taxon>
        <taxon>CS clade</taxon>
        <taxon>Chlamydomonadales</taxon>
        <taxon>Volvocaceae</taxon>
        <taxon>Gonium</taxon>
    </lineage>
</organism>
<feature type="domain" description="Myb-like" evidence="2">
    <location>
        <begin position="75"/>
        <end position="143"/>
    </location>
</feature>
<feature type="domain" description="Myb-like" evidence="2">
    <location>
        <begin position="145"/>
        <end position="195"/>
    </location>
</feature>
<feature type="compositionally biased region" description="Low complexity" evidence="1">
    <location>
        <begin position="218"/>
        <end position="231"/>
    </location>
</feature>
<evidence type="ECO:0000313" key="4">
    <source>
        <dbReference type="EMBL" id="KXZ42748.1"/>
    </source>
</evidence>
<feature type="compositionally biased region" description="Acidic residues" evidence="1">
    <location>
        <begin position="38"/>
        <end position="60"/>
    </location>
</feature>
<dbReference type="GO" id="GO:0005634">
    <property type="term" value="C:nucleus"/>
    <property type="evidence" value="ECO:0007669"/>
    <property type="project" value="TreeGrafter"/>
</dbReference>
<dbReference type="PANTHER" id="PTHR45614:SF232">
    <property type="entry name" value="TRANSCRIPTION FACTOR MYB3R-2"/>
    <property type="match status" value="1"/>
</dbReference>
<dbReference type="Pfam" id="PF00249">
    <property type="entry name" value="Myb_DNA-binding"/>
    <property type="match status" value="2"/>
</dbReference>
<dbReference type="InterPro" id="IPR050560">
    <property type="entry name" value="MYB_TF"/>
</dbReference>
<dbReference type="PANTHER" id="PTHR45614">
    <property type="entry name" value="MYB PROTEIN-RELATED"/>
    <property type="match status" value="1"/>
</dbReference>
<dbReference type="SUPFAM" id="SSF46689">
    <property type="entry name" value="Homeodomain-like"/>
    <property type="match status" value="2"/>
</dbReference>
<protein>
    <recommendedName>
        <fullName evidence="6">MYB transcription factor</fullName>
    </recommendedName>
</protein>
<dbReference type="EMBL" id="LSYV01000120">
    <property type="protein sequence ID" value="KXZ42748.1"/>
    <property type="molecule type" value="Genomic_DNA"/>
</dbReference>
<reference evidence="5" key="1">
    <citation type="journal article" date="2016" name="Nat. Commun.">
        <title>The Gonium pectorale genome demonstrates co-option of cell cycle regulation during the evolution of multicellularity.</title>
        <authorList>
            <person name="Hanschen E.R."/>
            <person name="Marriage T.N."/>
            <person name="Ferris P.J."/>
            <person name="Hamaji T."/>
            <person name="Toyoda A."/>
            <person name="Fujiyama A."/>
            <person name="Neme R."/>
            <person name="Noguchi H."/>
            <person name="Minakuchi Y."/>
            <person name="Suzuki M."/>
            <person name="Kawai-Toyooka H."/>
            <person name="Smith D.R."/>
            <person name="Sparks H."/>
            <person name="Anderson J."/>
            <person name="Bakaric R."/>
            <person name="Luria V."/>
            <person name="Karger A."/>
            <person name="Kirschner M.W."/>
            <person name="Durand P.M."/>
            <person name="Michod R.E."/>
            <person name="Nozaki H."/>
            <person name="Olson B.J."/>
        </authorList>
    </citation>
    <scope>NUCLEOTIDE SEQUENCE [LARGE SCALE GENOMIC DNA]</scope>
    <source>
        <strain evidence="5">NIES-2863</strain>
    </source>
</reference>
<keyword evidence="5" id="KW-1185">Reference proteome</keyword>
<dbReference type="InterPro" id="IPR017930">
    <property type="entry name" value="Myb_dom"/>
</dbReference>
<dbReference type="PROSITE" id="PS50090">
    <property type="entry name" value="MYB_LIKE"/>
    <property type="match status" value="2"/>
</dbReference>
<dbReference type="InterPro" id="IPR001005">
    <property type="entry name" value="SANT/Myb"/>
</dbReference>
<evidence type="ECO:0008006" key="6">
    <source>
        <dbReference type="Google" id="ProtNLM"/>
    </source>
</evidence>
<dbReference type="PROSITE" id="PS51294">
    <property type="entry name" value="HTH_MYB"/>
    <property type="match status" value="2"/>
</dbReference>
<feature type="region of interest" description="Disordered" evidence="1">
    <location>
        <begin position="199"/>
        <end position="268"/>
    </location>
</feature>
<feature type="region of interest" description="Disordered" evidence="1">
    <location>
        <begin position="21"/>
        <end position="64"/>
    </location>
</feature>
<dbReference type="STRING" id="33097.A0A150FYT7"/>
<comment type="caution">
    <text evidence="4">The sequence shown here is derived from an EMBL/GenBank/DDBJ whole genome shotgun (WGS) entry which is preliminary data.</text>
</comment>
<feature type="region of interest" description="Disordered" evidence="1">
    <location>
        <begin position="672"/>
        <end position="714"/>
    </location>
</feature>
<dbReference type="InterPro" id="IPR009057">
    <property type="entry name" value="Homeodomain-like_sf"/>
</dbReference>
<accession>A0A150FYT7</accession>
<feature type="region of interest" description="Disordered" evidence="1">
    <location>
        <begin position="70"/>
        <end position="89"/>
    </location>
</feature>
<dbReference type="Gene3D" id="1.10.10.60">
    <property type="entry name" value="Homeodomain-like"/>
    <property type="match status" value="2"/>
</dbReference>
<evidence type="ECO:0000259" key="3">
    <source>
        <dbReference type="PROSITE" id="PS51294"/>
    </source>
</evidence>
<dbReference type="AlphaFoldDB" id="A0A150FYT7"/>
<feature type="region of interest" description="Disordered" evidence="1">
    <location>
        <begin position="338"/>
        <end position="394"/>
    </location>
</feature>
<feature type="domain" description="HTH myb-type" evidence="3">
    <location>
        <begin position="145"/>
        <end position="199"/>
    </location>
</feature>
<feature type="compositionally biased region" description="Low complexity" evidence="1">
    <location>
        <begin position="690"/>
        <end position="701"/>
    </location>
</feature>